<dbReference type="Proteomes" id="UP000828941">
    <property type="component" value="Chromosome 14"/>
</dbReference>
<evidence type="ECO:0000313" key="1">
    <source>
        <dbReference type="EMBL" id="KAI4296513.1"/>
    </source>
</evidence>
<organism evidence="1 2">
    <name type="scientific">Bauhinia variegata</name>
    <name type="common">Purple orchid tree</name>
    <name type="synonym">Phanera variegata</name>
    <dbReference type="NCBI Taxonomy" id="167791"/>
    <lineage>
        <taxon>Eukaryota</taxon>
        <taxon>Viridiplantae</taxon>
        <taxon>Streptophyta</taxon>
        <taxon>Embryophyta</taxon>
        <taxon>Tracheophyta</taxon>
        <taxon>Spermatophyta</taxon>
        <taxon>Magnoliopsida</taxon>
        <taxon>eudicotyledons</taxon>
        <taxon>Gunneridae</taxon>
        <taxon>Pentapetalae</taxon>
        <taxon>rosids</taxon>
        <taxon>fabids</taxon>
        <taxon>Fabales</taxon>
        <taxon>Fabaceae</taxon>
        <taxon>Cercidoideae</taxon>
        <taxon>Cercideae</taxon>
        <taxon>Bauhiniinae</taxon>
        <taxon>Bauhinia</taxon>
    </lineage>
</organism>
<protein>
    <submittedName>
        <fullName evidence="1">Uncharacterized protein</fullName>
    </submittedName>
</protein>
<gene>
    <name evidence="1" type="ORF">L6164_036463</name>
</gene>
<name>A0ACB9KH41_BAUVA</name>
<keyword evidence="2" id="KW-1185">Reference proteome</keyword>
<accession>A0ACB9KH41</accession>
<dbReference type="EMBL" id="CM039439">
    <property type="protein sequence ID" value="KAI4296513.1"/>
    <property type="molecule type" value="Genomic_DNA"/>
</dbReference>
<evidence type="ECO:0000313" key="2">
    <source>
        <dbReference type="Proteomes" id="UP000828941"/>
    </source>
</evidence>
<reference evidence="1 2" key="1">
    <citation type="journal article" date="2022" name="DNA Res.">
        <title>Chromosomal-level genome assembly of the orchid tree Bauhinia variegata (Leguminosae; Cercidoideae) supports the allotetraploid origin hypothesis of Bauhinia.</title>
        <authorList>
            <person name="Zhong Y."/>
            <person name="Chen Y."/>
            <person name="Zheng D."/>
            <person name="Pang J."/>
            <person name="Liu Y."/>
            <person name="Luo S."/>
            <person name="Meng S."/>
            <person name="Qian L."/>
            <person name="Wei D."/>
            <person name="Dai S."/>
            <person name="Zhou R."/>
        </authorList>
    </citation>
    <scope>NUCLEOTIDE SEQUENCE [LARGE SCALE GENOMIC DNA]</scope>
    <source>
        <strain evidence="1">BV-YZ2020</strain>
    </source>
</reference>
<comment type="caution">
    <text evidence="1">The sequence shown here is derived from an EMBL/GenBank/DDBJ whole genome shotgun (WGS) entry which is preliminary data.</text>
</comment>
<proteinExistence type="predicted"/>
<sequence>MDSLFDTINVRDLLSTQDLSDPTSPLSAPDLRLLIRRLESHCLQIKSKVQSYVVSHQEDFVNLFSLCSEAVSKSHHMSDDVSSILRLSSDSPIGAEICQMMEEMKGKRELLGLMRTIVEMCERLRGAREGRVKFSAEQV</sequence>